<dbReference type="InterPro" id="IPR051678">
    <property type="entry name" value="AGP_Transferase"/>
</dbReference>
<organism evidence="1 2">
    <name type="scientific">Tolypocladium paradoxum</name>
    <dbReference type="NCBI Taxonomy" id="94208"/>
    <lineage>
        <taxon>Eukaryota</taxon>
        <taxon>Fungi</taxon>
        <taxon>Dikarya</taxon>
        <taxon>Ascomycota</taxon>
        <taxon>Pezizomycotina</taxon>
        <taxon>Sordariomycetes</taxon>
        <taxon>Hypocreomycetidae</taxon>
        <taxon>Hypocreales</taxon>
        <taxon>Ophiocordycipitaceae</taxon>
        <taxon>Tolypocladium</taxon>
    </lineage>
</organism>
<reference evidence="1 2" key="1">
    <citation type="submission" date="2018-01" db="EMBL/GenBank/DDBJ databases">
        <title>Harnessing the power of phylogenomics to disentangle the directionality and signatures of interkingdom host jumping in the parasitic fungal genus Tolypocladium.</title>
        <authorList>
            <person name="Quandt C.A."/>
            <person name="Patterson W."/>
            <person name="Spatafora J.W."/>
        </authorList>
    </citation>
    <scope>NUCLEOTIDE SEQUENCE [LARGE SCALE GENOMIC DNA]</scope>
    <source>
        <strain evidence="1 2">NRBC 100945</strain>
    </source>
</reference>
<dbReference type="EMBL" id="PKSG01000748">
    <property type="protein sequence ID" value="POR33096.1"/>
    <property type="molecule type" value="Genomic_DNA"/>
</dbReference>
<keyword evidence="2" id="KW-1185">Reference proteome</keyword>
<dbReference type="PANTHER" id="PTHR21310:SF15">
    <property type="entry name" value="AMINOGLYCOSIDE PHOSPHOTRANSFERASE DOMAIN-CONTAINING PROTEIN"/>
    <property type="match status" value="1"/>
</dbReference>
<name>A0A2S4KSC7_9HYPO</name>
<sequence>MAASETSRVPPSTRWASFDGWDYNGMKERLQELLAKIDKSVLIRHAELIKGQKVTMSQPFSAGQYWICFEMIAEDDSLVIARVRLPRHPNTPPTVSEGDELYAIACEVATMKFVRQKLPAITIPCVYAYEGPGSQLAADAGATYMLLEGFYGNTLQDVEFDICNLSVAAQEHILTQWTMVQAELATLAYPWIGSISSVSTTGELVIDRLATASAEGLGDEGPFSSAAEYFTAVGDAAISKLDLSDTDPKGSSMSFTKLGAFVFRDIVNNTALFEDSDTDGRFPLSHMDLGTQNILVDDNFNFLAIIDWEFAQTAPWQVNHYPMPFPLLGSEAEIEGILRDPNHLAHRNVSRQESTRRMYIQKFRDAEMELRQKGRSLGGSFAKVLDSPASRIYACFTKLGDLPEADASLVYEMVRLAFGLDAKETERYLQNIEGNARRSEGC</sequence>
<dbReference type="PANTHER" id="PTHR21310">
    <property type="entry name" value="AMINOGLYCOSIDE PHOSPHOTRANSFERASE-RELATED-RELATED"/>
    <property type="match status" value="1"/>
</dbReference>
<dbReference type="InterPro" id="IPR011009">
    <property type="entry name" value="Kinase-like_dom_sf"/>
</dbReference>
<dbReference type="OrthoDB" id="4919114at2759"/>
<dbReference type="Proteomes" id="UP000237481">
    <property type="component" value="Unassembled WGS sequence"/>
</dbReference>
<dbReference type="AlphaFoldDB" id="A0A2S4KSC7"/>
<comment type="caution">
    <text evidence="1">The sequence shown here is derived from an EMBL/GenBank/DDBJ whole genome shotgun (WGS) entry which is preliminary data.</text>
</comment>
<proteinExistence type="predicted"/>
<dbReference type="SUPFAM" id="SSF56112">
    <property type="entry name" value="Protein kinase-like (PK-like)"/>
    <property type="match status" value="1"/>
</dbReference>
<evidence type="ECO:0000313" key="1">
    <source>
        <dbReference type="EMBL" id="POR33096.1"/>
    </source>
</evidence>
<accession>A0A2S4KSC7</accession>
<evidence type="ECO:0000313" key="2">
    <source>
        <dbReference type="Proteomes" id="UP000237481"/>
    </source>
</evidence>
<protein>
    <submittedName>
        <fullName evidence="1">Uncharacterized protein</fullName>
    </submittedName>
</protein>
<gene>
    <name evidence="1" type="ORF">TPAR_06722</name>
</gene>